<sequence length="678" mass="72567">MPASLPLRPTPGRIDSLNTLMNLRHVINRRLRAPVLLALAAAATALPTASAFVFEFGEFKGSFDTTLSVGGLYRLQNPERDYYSISAGGLQRSGNADDGNLNYKRGMASFLVKANHDLQVDHRNGGLFVRGYYFNDFVNSNGTRERTALSKEAQKLVAEGAELLDAYLYFKADVGGMPATLRIGQQVLSWGESTFIPNGINSVNPIDVAKLRLPGSELKEALLPVNMVSGSLSLSDTVTLEAFYLLDWKRTRVDPPGTYFSTNDFVAKGGTKVYLGFGAIADSAGLGAVTRGPDGEPDKQGQYGVNLRWLAEDLNSTEFGFFFMNYHSRLPAISARTPTSAISPALVQSTALGLGTANLVPAMIASGLFNSTTAPVGMQTVVGAALTGVPASALPPTLQPFYPAAAQIASGARTIGFLSSAQTANYLIEFPEDIRLVGASFNTSIKGIALQGELSYRSNQPLQVDDVELLFAALSSINPTYGTNNQLGNFAGQLNTHITGYRRHKVWTGQLTATRVGRGILGAAQSTLLGEVGFVRADLPAKRVLRFDGQGTFVGGEIAYMNGSGSNTAGTLPLSEPSSAFADEFSWGYQLVGRLDYNNVFAGVNVSPLLVFAHDVGGNTPLPLGNFLHGRKTITVGADFTYQNAWAVELRYVNFGGAGRYNLLGDRDYVSATLKYSF</sequence>
<dbReference type="Proteomes" id="UP000290218">
    <property type="component" value="Unassembled WGS sequence"/>
</dbReference>
<reference evidence="1 2" key="1">
    <citation type="submission" date="2019-01" db="EMBL/GenBank/DDBJ databases">
        <title>Lacunisphaera sp. strain TWA-58.</title>
        <authorList>
            <person name="Chen W.-M."/>
        </authorList>
    </citation>
    <scope>NUCLEOTIDE SEQUENCE [LARGE SCALE GENOMIC DNA]</scope>
    <source>
        <strain evidence="1 2">TWA-58</strain>
    </source>
</reference>
<keyword evidence="2" id="KW-1185">Reference proteome</keyword>
<evidence type="ECO:0000313" key="2">
    <source>
        <dbReference type="Proteomes" id="UP000290218"/>
    </source>
</evidence>
<name>A0A4Q1CBL5_9BACT</name>
<dbReference type="Pfam" id="PF06980">
    <property type="entry name" value="DUF1302"/>
    <property type="match status" value="1"/>
</dbReference>
<evidence type="ECO:0000313" key="1">
    <source>
        <dbReference type="EMBL" id="RXK56497.1"/>
    </source>
</evidence>
<accession>A0A4Q1CBL5</accession>
<dbReference type="OrthoDB" id="177054at2"/>
<protein>
    <submittedName>
        <fullName evidence="1">DUF1302 domain-containing protein</fullName>
    </submittedName>
</protein>
<gene>
    <name evidence="1" type="ORF">ESB00_11710</name>
</gene>
<dbReference type="InterPro" id="IPR010727">
    <property type="entry name" value="DUF1302"/>
</dbReference>
<proteinExistence type="predicted"/>
<dbReference type="AlphaFoldDB" id="A0A4Q1CBL5"/>
<comment type="caution">
    <text evidence="1">The sequence shown here is derived from an EMBL/GenBank/DDBJ whole genome shotgun (WGS) entry which is preliminary data.</text>
</comment>
<organism evidence="1 2">
    <name type="scientific">Oleiharenicola lentus</name>
    <dbReference type="NCBI Taxonomy" id="2508720"/>
    <lineage>
        <taxon>Bacteria</taxon>
        <taxon>Pseudomonadati</taxon>
        <taxon>Verrucomicrobiota</taxon>
        <taxon>Opitutia</taxon>
        <taxon>Opitutales</taxon>
        <taxon>Opitutaceae</taxon>
        <taxon>Oleiharenicola</taxon>
    </lineage>
</organism>
<dbReference type="EMBL" id="SDHX01000001">
    <property type="protein sequence ID" value="RXK56497.1"/>
    <property type="molecule type" value="Genomic_DNA"/>
</dbReference>